<evidence type="ECO:0000313" key="1">
    <source>
        <dbReference type="EMBL" id="MEQ2168054.1"/>
    </source>
</evidence>
<accession>A0ABV0N9I7</accession>
<comment type="caution">
    <text evidence="1">The sequence shown here is derived from an EMBL/GenBank/DDBJ whole genome shotgun (WGS) entry which is preliminary data.</text>
</comment>
<dbReference type="Proteomes" id="UP001476798">
    <property type="component" value="Unassembled WGS sequence"/>
</dbReference>
<proteinExistence type="predicted"/>
<reference evidence="1 2" key="1">
    <citation type="submission" date="2021-06" db="EMBL/GenBank/DDBJ databases">
        <authorList>
            <person name="Palmer J.M."/>
        </authorList>
    </citation>
    <scope>NUCLEOTIDE SEQUENCE [LARGE SCALE GENOMIC DNA]</scope>
    <source>
        <strain evidence="1 2">GA_2019</strain>
        <tissue evidence="1">Muscle</tissue>
    </source>
</reference>
<organism evidence="1 2">
    <name type="scientific">Goodea atripinnis</name>
    <dbReference type="NCBI Taxonomy" id="208336"/>
    <lineage>
        <taxon>Eukaryota</taxon>
        <taxon>Metazoa</taxon>
        <taxon>Chordata</taxon>
        <taxon>Craniata</taxon>
        <taxon>Vertebrata</taxon>
        <taxon>Euteleostomi</taxon>
        <taxon>Actinopterygii</taxon>
        <taxon>Neopterygii</taxon>
        <taxon>Teleostei</taxon>
        <taxon>Neoteleostei</taxon>
        <taxon>Acanthomorphata</taxon>
        <taxon>Ovalentaria</taxon>
        <taxon>Atherinomorphae</taxon>
        <taxon>Cyprinodontiformes</taxon>
        <taxon>Goodeidae</taxon>
        <taxon>Goodea</taxon>
    </lineage>
</organism>
<dbReference type="EMBL" id="JAHRIO010030609">
    <property type="protein sequence ID" value="MEQ2168054.1"/>
    <property type="molecule type" value="Genomic_DNA"/>
</dbReference>
<dbReference type="Gene3D" id="3.30.450.40">
    <property type="match status" value="1"/>
</dbReference>
<dbReference type="SUPFAM" id="SSF55781">
    <property type="entry name" value="GAF domain-like"/>
    <property type="match status" value="2"/>
</dbReference>
<evidence type="ECO:0000313" key="2">
    <source>
        <dbReference type="Proteomes" id="UP001476798"/>
    </source>
</evidence>
<dbReference type="InterPro" id="IPR029016">
    <property type="entry name" value="GAF-like_dom_sf"/>
</dbReference>
<sequence length="141" mass="15186">MCSHPGCAGVLSEASSEPLQQQTKSQCCCLLLVSEDNHQLFCQEERRQLSSMLGCEISSMLCVPVVSRATGHVVALACTHVVISFSVGLGSIGIAGHVATTGQILNIKDAYSHPLFYRGVDDSTGFRTRNILCFPIKDENN</sequence>
<name>A0ABV0N9I7_9TELE</name>
<protein>
    <submittedName>
        <fullName evidence="1">Uncharacterized protein</fullName>
    </submittedName>
</protein>
<keyword evidence="2" id="KW-1185">Reference proteome</keyword>
<feature type="non-terminal residue" evidence="1">
    <location>
        <position position="141"/>
    </location>
</feature>
<gene>
    <name evidence="1" type="ORF">GOODEAATRI_010566</name>
</gene>